<evidence type="ECO:0000313" key="2">
    <source>
        <dbReference type="Proteomes" id="UP000494255"/>
    </source>
</evidence>
<name>A0A6J5CMM5_9BURK</name>
<dbReference type="Proteomes" id="UP000494255">
    <property type="component" value="Unassembled WGS sequence"/>
</dbReference>
<sequence length="154" mass="17238">MNHVPGSVYIGHRCAELGVADNSAIERTELNTASDQPRSCGRCTDPNYHDVRWDNSSTGKSDTTNRFLPFKTFDSGGQMQLHVVSRVQSRNNLPNNLAQCALKWSWSRLKNYYISSGRLGRGRDLRPYEPCADYNNALSWGNVLAQRFGVVQGA</sequence>
<dbReference type="AlphaFoldDB" id="A0A6J5CMM5"/>
<evidence type="ECO:0000313" key="1">
    <source>
        <dbReference type="EMBL" id="CAB3741005.1"/>
    </source>
</evidence>
<proteinExistence type="predicted"/>
<organism evidence="1 2">
    <name type="scientific">Paraburkholderia sediminicola</name>
    <dbReference type="NCBI Taxonomy" id="458836"/>
    <lineage>
        <taxon>Bacteria</taxon>
        <taxon>Pseudomonadati</taxon>
        <taxon>Pseudomonadota</taxon>
        <taxon>Betaproteobacteria</taxon>
        <taxon>Burkholderiales</taxon>
        <taxon>Burkholderiaceae</taxon>
        <taxon>Paraburkholderia</taxon>
    </lineage>
</organism>
<dbReference type="EMBL" id="CADIKC010000014">
    <property type="protein sequence ID" value="CAB3741005.1"/>
    <property type="molecule type" value="Genomic_DNA"/>
</dbReference>
<reference evidence="1 2" key="1">
    <citation type="submission" date="2020-04" db="EMBL/GenBank/DDBJ databases">
        <authorList>
            <person name="De Canck E."/>
        </authorList>
    </citation>
    <scope>NUCLEOTIDE SEQUENCE [LARGE SCALE GENOMIC DNA]</scope>
    <source>
        <strain evidence="1 2">LMG 24238</strain>
    </source>
</reference>
<protein>
    <submittedName>
        <fullName evidence="1">Uncharacterized protein</fullName>
    </submittedName>
</protein>
<accession>A0A6J5CMM5</accession>
<keyword evidence="2" id="KW-1185">Reference proteome</keyword>
<gene>
    <name evidence="1" type="ORF">LMG24238_06703</name>
</gene>